<feature type="non-terminal residue" evidence="3">
    <location>
        <position position="1"/>
    </location>
</feature>
<evidence type="ECO:0000256" key="1">
    <source>
        <dbReference type="ARBA" id="ARBA00023004"/>
    </source>
</evidence>
<dbReference type="GO" id="GO:0046914">
    <property type="term" value="F:transition metal ion binding"/>
    <property type="evidence" value="ECO:0007669"/>
    <property type="project" value="InterPro"/>
</dbReference>
<reference evidence="3" key="2">
    <citation type="journal article" date="2021" name="PeerJ">
        <title>Extensive microbial diversity within the chicken gut microbiome revealed by metagenomics and culture.</title>
        <authorList>
            <person name="Gilroy R."/>
            <person name="Ravi A."/>
            <person name="Getino M."/>
            <person name="Pursley I."/>
            <person name="Horton D.L."/>
            <person name="Alikhan N.F."/>
            <person name="Baker D."/>
            <person name="Gharbi K."/>
            <person name="Hall N."/>
            <person name="Watson M."/>
            <person name="Adriaenssens E.M."/>
            <person name="Foster-Nyarko E."/>
            <person name="Jarju S."/>
            <person name="Secka A."/>
            <person name="Antonio M."/>
            <person name="Oren A."/>
            <person name="Chaudhuri R.R."/>
            <person name="La Ragione R."/>
            <person name="Hildebrand F."/>
            <person name="Pallen M.J."/>
        </authorList>
    </citation>
    <scope>NUCLEOTIDE SEQUENCE</scope>
    <source>
        <strain evidence="3">CHK195-12923</strain>
    </source>
</reference>
<protein>
    <submittedName>
        <fullName evidence="3">Ferrous iron transport protein A</fullName>
    </submittedName>
</protein>
<dbReference type="SUPFAM" id="SSF50037">
    <property type="entry name" value="C-terminal domain of transcriptional repressors"/>
    <property type="match status" value="1"/>
</dbReference>
<dbReference type="InterPro" id="IPR008988">
    <property type="entry name" value="Transcriptional_repressor_C"/>
</dbReference>
<dbReference type="EMBL" id="DVNE01000019">
    <property type="protein sequence ID" value="HIU61410.1"/>
    <property type="molecule type" value="Genomic_DNA"/>
</dbReference>
<organism evidence="3 4">
    <name type="scientific">Candidatus Coproplasma excrementigallinarum</name>
    <dbReference type="NCBI Taxonomy" id="2840747"/>
    <lineage>
        <taxon>Bacteria</taxon>
        <taxon>Bacillati</taxon>
        <taxon>Bacillota</taxon>
        <taxon>Clostridia</taxon>
        <taxon>Eubacteriales</taxon>
        <taxon>Candidatus Coproplasma</taxon>
    </lineage>
</organism>
<keyword evidence="1" id="KW-0408">Iron</keyword>
<reference evidence="3" key="1">
    <citation type="submission" date="2020-10" db="EMBL/GenBank/DDBJ databases">
        <authorList>
            <person name="Gilroy R."/>
        </authorList>
    </citation>
    <scope>NUCLEOTIDE SEQUENCE</scope>
    <source>
        <strain evidence="3">CHK195-12923</strain>
    </source>
</reference>
<accession>A0A9D1MJL5</accession>
<dbReference type="AlphaFoldDB" id="A0A9D1MJL5"/>
<name>A0A9D1MJL5_9FIRM</name>
<evidence type="ECO:0000259" key="2">
    <source>
        <dbReference type="SMART" id="SM00899"/>
    </source>
</evidence>
<dbReference type="Pfam" id="PF04023">
    <property type="entry name" value="FeoA"/>
    <property type="match status" value="1"/>
</dbReference>
<dbReference type="InterPro" id="IPR007167">
    <property type="entry name" value="Fe-transptr_FeoA-like"/>
</dbReference>
<dbReference type="Proteomes" id="UP000824110">
    <property type="component" value="Unassembled WGS sequence"/>
</dbReference>
<dbReference type="Gene3D" id="2.30.30.90">
    <property type="match status" value="1"/>
</dbReference>
<evidence type="ECO:0000313" key="4">
    <source>
        <dbReference type="Proteomes" id="UP000824110"/>
    </source>
</evidence>
<dbReference type="SMART" id="SM00899">
    <property type="entry name" value="FeoA"/>
    <property type="match status" value="1"/>
</dbReference>
<proteinExistence type="predicted"/>
<gene>
    <name evidence="3" type="ORF">IAB69_02040</name>
</gene>
<dbReference type="InterPro" id="IPR038157">
    <property type="entry name" value="FeoA_core_dom"/>
</dbReference>
<sequence length="65" mass="6788">ESAKIVKVGVTGAAAERLRALGFVCGRAVTVLGYSIFKSSVLLSCGAVRLAVRKTIASRIEVQPL</sequence>
<evidence type="ECO:0000313" key="3">
    <source>
        <dbReference type="EMBL" id="HIU61410.1"/>
    </source>
</evidence>
<comment type="caution">
    <text evidence="3">The sequence shown here is derived from an EMBL/GenBank/DDBJ whole genome shotgun (WGS) entry which is preliminary data.</text>
</comment>
<feature type="domain" description="Ferrous iron transporter FeoA-like" evidence="2">
    <location>
        <begin position="1"/>
        <end position="64"/>
    </location>
</feature>